<dbReference type="AlphaFoldDB" id="A0AAD8TRR4"/>
<feature type="coiled-coil region" evidence="1">
    <location>
        <begin position="81"/>
        <end position="142"/>
    </location>
</feature>
<comment type="caution">
    <text evidence="3">The sequence shown here is derived from an EMBL/GenBank/DDBJ whole genome shotgun (WGS) entry which is preliminary data.</text>
</comment>
<evidence type="ECO:0000313" key="4">
    <source>
        <dbReference type="Proteomes" id="UP001231189"/>
    </source>
</evidence>
<organism evidence="3 4">
    <name type="scientific">Lolium multiflorum</name>
    <name type="common">Italian ryegrass</name>
    <name type="synonym">Lolium perenne subsp. multiflorum</name>
    <dbReference type="NCBI Taxonomy" id="4521"/>
    <lineage>
        <taxon>Eukaryota</taxon>
        <taxon>Viridiplantae</taxon>
        <taxon>Streptophyta</taxon>
        <taxon>Embryophyta</taxon>
        <taxon>Tracheophyta</taxon>
        <taxon>Spermatophyta</taxon>
        <taxon>Magnoliopsida</taxon>
        <taxon>Liliopsida</taxon>
        <taxon>Poales</taxon>
        <taxon>Poaceae</taxon>
        <taxon>BOP clade</taxon>
        <taxon>Pooideae</taxon>
        <taxon>Poodae</taxon>
        <taxon>Poeae</taxon>
        <taxon>Poeae Chloroplast Group 2 (Poeae type)</taxon>
        <taxon>Loliodinae</taxon>
        <taxon>Loliinae</taxon>
        <taxon>Lolium</taxon>
    </lineage>
</organism>
<gene>
    <name evidence="3" type="ORF">QYE76_047435</name>
</gene>
<keyword evidence="4" id="KW-1185">Reference proteome</keyword>
<evidence type="ECO:0000256" key="2">
    <source>
        <dbReference type="SAM" id="MobiDB-lite"/>
    </source>
</evidence>
<evidence type="ECO:0000256" key="1">
    <source>
        <dbReference type="SAM" id="Coils"/>
    </source>
</evidence>
<feature type="compositionally biased region" description="Polar residues" evidence="2">
    <location>
        <begin position="8"/>
        <end position="18"/>
    </location>
</feature>
<accession>A0AAD8TRR4</accession>
<evidence type="ECO:0000313" key="3">
    <source>
        <dbReference type="EMBL" id="KAK1686587.1"/>
    </source>
</evidence>
<keyword evidence="1" id="KW-0175">Coiled coil</keyword>
<proteinExistence type="predicted"/>
<reference evidence="3" key="1">
    <citation type="submission" date="2023-07" db="EMBL/GenBank/DDBJ databases">
        <title>A chromosome-level genome assembly of Lolium multiflorum.</title>
        <authorList>
            <person name="Chen Y."/>
            <person name="Copetti D."/>
            <person name="Kolliker R."/>
            <person name="Studer B."/>
        </authorList>
    </citation>
    <scope>NUCLEOTIDE SEQUENCE</scope>
    <source>
        <strain evidence="3">02402/16</strain>
        <tissue evidence="3">Leaf</tissue>
    </source>
</reference>
<protein>
    <submittedName>
        <fullName evidence="3">Uncharacterized protein</fullName>
    </submittedName>
</protein>
<feature type="region of interest" description="Disordered" evidence="2">
    <location>
        <begin position="1"/>
        <end position="28"/>
    </location>
</feature>
<name>A0AAD8TRR4_LOLMU</name>
<sequence length="281" mass="31707">MQPRTKLTKNTAPGTNTPAEKMEISGWDRSKISNQDQKTHKKLGLMKKEDALIFPGDESFPTHRIGYQHLIKIGTEFIGFRDAAEDLRENLDRAEKHAEELALQLEQSEKAREKAERDAATAEDLRQRLHKAENALSDKVSQQIARGNSIIDSLESQNRWFVTRTNISDGQVAFTRLFPHFFPKQTQPQIFSELVRCFLPQEDLALAYRQENFKVGVEGTIALVADSRQDVDWAKAGDPKGMNKEHWKTLVKAAKPHSKKILAFLGHKPAASASAAKPEVK</sequence>
<dbReference type="Proteomes" id="UP001231189">
    <property type="component" value="Unassembled WGS sequence"/>
</dbReference>
<dbReference type="EMBL" id="JAUUTY010000002">
    <property type="protein sequence ID" value="KAK1686587.1"/>
    <property type="molecule type" value="Genomic_DNA"/>
</dbReference>